<dbReference type="InterPro" id="IPR002935">
    <property type="entry name" value="SAM_O-MeTrfase"/>
</dbReference>
<reference evidence="4 5" key="1">
    <citation type="submission" date="2023-03" db="EMBL/GenBank/DDBJ databases">
        <title>Bacillus Genome Sequencing.</title>
        <authorList>
            <person name="Dunlap C."/>
        </authorList>
    </citation>
    <scope>NUCLEOTIDE SEQUENCE [LARGE SCALE GENOMIC DNA]</scope>
    <source>
        <strain evidence="4 5">NRS-52</strain>
    </source>
</reference>
<dbReference type="Gene3D" id="3.40.50.150">
    <property type="entry name" value="Vaccinia Virus protein VP39"/>
    <property type="match status" value="1"/>
</dbReference>
<evidence type="ECO:0000256" key="1">
    <source>
        <dbReference type="ARBA" id="ARBA00022603"/>
    </source>
</evidence>
<gene>
    <name evidence="4" type="ORF">P9847_20610</name>
</gene>
<dbReference type="PROSITE" id="PS51682">
    <property type="entry name" value="SAM_OMT_I"/>
    <property type="match status" value="1"/>
</dbReference>
<accession>A0ABU6PY04</accession>
<dbReference type="RefSeq" id="WP_328280804.1">
    <property type="nucleotide sequence ID" value="NZ_JARTLD010000054.1"/>
</dbReference>
<dbReference type="EC" id="2.1.1.-" evidence="4"/>
<dbReference type="PANTHER" id="PTHR10509">
    <property type="entry name" value="O-METHYLTRANSFERASE-RELATED"/>
    <property type="match status" value="1"/>
</dbReference>
<keyword evidence="1 4" id="KW-0489">Methyltransferase</keyword>
<dbReference type="GO" id="GO:0032259">
    <property type="term" value="P:methylation"/>
    <property type="evidence" value="ECO:0007669"/>
    <property type="project" value="UniProtKB-KW"/>
</dbReference>
<evidence type="ECO:0000256" key="2">
    <source>
        <dbReference type="ARBA" id="ARBA00022679"/>
    </source>
</evidence>
<comment type="caution">
    <text evidence="4">The sequence shown here is derived from an EMBL/GenBank/DDBJ whole genome shotgun (WGS) entry which is preliminary data.</text>
</comment>
<keyword evidence="3" id="KW-0949">S-adenosyl-L-methionine</keyword>
<keyword evidence="2 4" id="KW-0808">Transferase</keyword>
<evidence type="ECO:0000256" key="3">
    <source>
        <dbReference type="ARBA" id="ARBA00022691"/>
    </source>
</evidence>
<dbReference type="InterPro" id="IPR050362">
    <property type="entry name" value="Cation-dep_OMT"/>
</dbReference>
<dbReference type="PANTHER" id="PTHR10509:SF14">
    <property type="entry name" value="CAFFEOYL-COA O-METHYLTRANSFERASE 3-RELATED"/>
    <property type="match status" value="1"/>
</dbReference>
<sequence length="217" mass="23832">MKESLHMSPEEYADHFLEKDGQLARVKERIAGKGMPEISIAPGYGRLLTMLVASTKASQVLEIGALGGYSGICLARGLTSEGRLTSLELKQEYADVAMEHLTEAGFGDQVEYRIGLAADSLEMLKQEGHKFDFFFIDADKENYPVYLEYAIELANPGAIIAGDNTFLRGRTLNPDKNGPSVQAIRRFNEQMATDERLIGTILPAYDGLAVAMVKPRA</sequence>
<protein>
    <submittedName>
        <fullName evidence="4">O-methyltransferase</fullName>
        <ecNumber evidence="4">2.1.1.-</ecNumber>
    </submittedName>
</protein>
<proteinExistence type="predicted"/>
<dbReference type="SUPFAM" id="SSF53335">
    <property type="entry name" value="S-adenosyl-L-methionine-dependent methyltransferases"/>
    <property type="match status" value="1"/>
</dbReference>
<organism evidence="4 5">
    <name type="scientific">Paenibacillus chibensis</name>
    <dbReference type="NCBI Taxonomy" id="59846"/>
    <lineage>
        <taxon>Bacteria</taxon>
        <taxon>Bacillati</taxon>
        <taxon>Bacillota</taxon>
        <taxon>Bacilli</taxon>
        <taxon>Bacillales</taxon>
        <taxon>Paenibacillaceae</taxon>
        <taxon>Paenibacillus</taxon>
    </lineage>
</organism>
<keyword evidence="5" id="KW-1185">Reference proteome</keyword>
<dbReference type="InterPro" id="IPR029063">
    <property type="entry name" value="SAM-dependent_MTases_sf"/>
</dbReference>
<evidence type="ECO:0000313" key="5">
    <source>
        <dbReference type="Proteomes" id="UP001343257"/>
    </source>
</evidence>
<dbReference type="GO" id="GO:0008168">
    <property type="term" value="F:methyltransferase activity"/>
    <property type="evidence" value="ECO:0007669"/>
    <property type="project" value="UniProtKB-KW"/>
</dbReference>
<dbReference type="Proteomes" id="UP001343257">
    <property type="component" value="Unassembled WGS sequence"/>
</dbReference>
<dbReference type="EMBL" id="JARTLD010000054">
    <property type="protein sequence ID" value="MED5019702.1"/>
    <property type="molecule type" value="Genomic_DNA"/>
</dbReference>
<name>A0ABU6PY04_9BACL</name>
<evidence type="ECO:0000313" key="4">
    <source>
        <dbReference type="EMBL" id="MED5019702.1"/>
    </source>
</evidence>
<dbReference type="Pfam" id="PF01596">
    <property type="entry name" value="Methyltransf_3"/>
    <property type="match status" value="1"/>
</dbReference>